<evidence type="ECO:0000256" key="4">
    <source>
        <dbReference type="ARBA" id="ARBA00011881"/>
    </source>
</evidence>
<evidence type="ECO:0000256" key="10">
    <source>
        <dbReference type="PIRSR" id="PIRSR000149-3"/>
    </source>
</evidence>
<comment type="catalytic activity">
    <reaction evidence="7">
        <text>D-glyceraldehyde 3-phosphate + phosphate + NAD(+) = (2R)-3-phospho-glyceroyl phosphate + NADH + H(+)</text>
        <dbReference type="Rhea" id="RHEA:10300"/>
        <dbReference type="ChEBI" id="CHEBI:15378"/>
        <dbReference type="ChEBI" id="CHEBI:43474"/>
        <dbReference type="ChEBI" id="CHEBI:57540"/>
        <dbReference type="ChEBI" id="CHEBI:57604"/>
        <dbReference type="ChEBI" id="CHEBI:57945"/>
        <dbReference type="ChEBI" id="CHEBI:59776"/>
        <dbReference type="EC" id="1.2.1.12"/>
    </reaction>
</comment>
<evidence type="ECO:0000313" key="18">
    <source>
        <dbReference type="Proteomes" id="UP001057381"/>
    </source>
</evidence>
<dbReference type="GO" id="GO:0050661">
    <property type="term" value="F:NADP binding"/>
    <property type="evidence" value="ECO:0007669"/>
    <property type="project" value="InterPro"/>
</dbReference>
<dbReference type="InterPro" id="IPR020828">
    <property type="entry name" value="GlycerAld_3-P_DH_NAD(P)-bd"/>
</dbReference>
<dbReference type="CDD" id="cd05214">
    <property type="entry name" value="GAPDH_I_N"/>
    <property type="match status" value="1"/>
</dbReference>
<evidence type="ECO:0000256" key="2">
    <source>
        <dbReference type="ARBA" id="ARBA00004869"/>
    </source>
</evidence>
<dbReference type="SUPFAM" id="SSF51735">
    <property type="entry name" value="NAD(P)-binding Rossmann-fold domains"/>
    <property type="match status" value="1"/>
</dbReference>
<dbReference type="GO" id="GO:0004365">
    <property type="term" value="F:glyceraldehyde-3-phosphate dehydrogenase (NAD+) (phosphorylating) activity"/>
    <property type="evidence" value="ECO:0007669"/>
    <property type="project" value="UniProtKB-EC"/>
</dbReference>
<feature type="binding site" evidence="10">
    <location>
        <position position="34"/>
    </location>
    <ligand>
        <name>NAD(+)</name>
        <dbReference type="ChEBI" id="CHEBI:57540"/>
    </ligand>
</feature>
<evidence type="ECO:0000256" key="6">
    <source>
        <dbReference type="ARBA" id="ARBA00023152"/>
    </source>
</evidence>
<dbReference type="InterPro" id="IPR020831">
    <property type="entry name" value="GlycerAld/Erythrose_P_DH"/>
</dbReference>
<dbReference type="InterPro" id="IPR006424">
    <property type="entry name" value="Glyceraldehyde-3-P_DH_1"/>
</dbReference>
<feature type="domain" description="Glyceraldehyde 3-phosphate dehydrogenase NAD(P) binding" evidence="14">
    <location>
        <begin position="3"/>
        <end position="151"/>
    </location>
</feature>
<keyword evidence="10" id="KW-0547">Nucleotide-binding</keyword>
<proteinExistence type="inferred from homology"/>
<dbReference type="Proteomes" id="UP000295735">
    <property type="component" value="Unassembled WGS sequence"/>
</dbReference>
<name>A0A9Q9BNG7_9STAP</name>
<dbReference type="Gene3D" id="3.40.50.720">
    <property type="entry name" value="NAD(P)-binding Rossmann-like Domain"/>
    <property type="match status" value="1"/>
</dbReference>
<dbReference type="OrthoDB" id="9803304at2"/>
<feature type="site" description="Activates thiol group during catalysis" evidence="11">
    <location>
        <position position="178"/>
    </location>
</feature>
<dbReference type="PROSITE" id="PS00071">
    <property type="entry name" value="GAPDH"/>
    <property type="match status" value="1"/>
</dbReference>
<dbReference type="FunFam" id="3.30.360.10:FF:000002">
    <property type="entry name" value="Glyceraldehyde-3-phosphate dehydrogenase"/>
    <property type="match status" value="1"/>
</dbReference>
<keyword evidence="5 13" id="KW-0560">Oxidoreductase</keyword>
<keyword evidence="17" id="KW-1185">Reference proteome</keyword>
<evidence type="ECO:0000256" key="1">
    <source>
        <dbReference type="ARBA" id="ARBA00003501"/>
    </source>
</evidence>
<feature type="binding site" evidence="9">
    <location>
        <begin position="150"/>
        <end position="152"/>
    </location>
    <ligand>
        <name>D-glyceraldehyde 3-phosphate</name>
        <dbReference type="ChEBI" id="CHEBI:59776"/>
    </ligand>
</feature>
<dbReference type="CDD" id="cd18126">
    <property type="entry name" value="GAPDH_I_C"/>
    <property type="match status" value="1"/>
</dbReference>
<gene>
    <name evidence="16" type="primary">gap</name>
    <name evidence="15" type="ORF">ERX35_001045</name>
    <name evidence="16" type="ORF">KFV11_03080</name>
</gene>
<comment type="subunit">
    <text evidence="4">Homotetramer.</text>
</comment>
<dbReference type="SUPFAM" id="SSF55347">
    <property type="entry name" value="Glyceraldehyde-3-phosphate dehydrogenase-like, C-terminal domain"/>
    <property type="match status" value="1"/>
</dbReference>
<dbReference type="GO" id="GO:0006006">
    <property type="term" value="P:glucose metabolic process"/>
    <property type="evidence" value="ECO:0007669"/>
    <property type="project" value="InterPro"/>
</dbReference>
<dbReference type="RefSeq" id="WP_149458050.1">
    <property type="nucleotide sequence ID" value="NZ_CP073809.1"/>
</dbReference>
<dbReference type="PIRSF" id="PIRSF000149">
    <property type="entry name" value="GAP_DH"/>
    <property type="match status" value="1"/>
</dbReference>
<evidence type="ECO:0000256" key="9">
    <source>
        <dbReference type="PIRSR" id="PIRSR000149-2"/>
    </source>
</evidence>
<evidence type="ECO:0000256" key="5">
    <source>
        <dbReference type="ARBA" id="ARBA00023002"/>
    </source>
</evidence>
<keyword evidence="6" id="KW-0324">Glycolysis</keyword>
<dbReference type="Gene3D" id="3.30.360.10">
    <property type="entry name" value="Dihydrodipicolinate Reductase, domain 2"/>
    <property type="match status" value="1"/>
</dbReference>
<feature type="binding site" evidence="9">
    <location>
        <position position="181"/>
    </location>
    <ligand>
        <name>D-glyceraldehyde 3-phosphate</name>
        <dbReference type="ChEBI" id="CHEBI:59776"/>
    </ligand>
</feature>
<feature type="binding site" evidence="10">
    <location>
        <begin position="12"/>
        <end position="13"/>
    </location>
    <ligand>
        <name>NAD(+)</name>
        <dbReference type="ChEBI" id="CHEBI:57540"/>
    </ligand>
</feature>
<feature type="active site" description="Nucleophile" evidence="8">
    <location>
        <position position="151"/>
    </location>
</feature>
<evidence type="ECO:0000313" key="16">
    <source>
        <dbReference type="EMBL" id="UTH14360.1"/>
    </source>
</evidence>
<evidence type="ECO:0000313" key="15">
    <source>
        <dbReference type="EMBL" id="KAA1042499.1"/>
    </source>
</evidence>
<sequence>MAVKVAINGFGRIGRLAFRRLQEVEGIEVVAVNDLTDDKMLAHLLKYDTTQGRFKEEVRVIEGGFLVNGREIKSFSNPKPEELPWGDLDIDVVLECTGFFTDKDKAQAHITAGAKKVLISAPATGDLKTVVYNVNHDVLDGSEEIVSGASCTTNCLAPMAKTLHDKFGIIEGLMMTVHAFTGDQNTLDAPHPKGDFRRARAAANNIVPNSTGAAKAIGLVIPELKGKLDGSAQRVPVPTGSITELTTILEKEVTVDEINQAMKEATNESFGYTEDEIVSSDVIGITYGSLFDATQTRVMTVGDHQMVKTVAWYDNEMSYTAQLVRTLEYLAKQAQAK</sequence>
<dbReference type="AlphaFoldDB" id="A0A9Q9BNG7"/>
<evidence type="ECO:0000256" key="3">
    <source>
        <dbReference type="ARBA" id="ARBA00007406"/>
    </source>
</evidence>
<protein>
    <recommendedName>
        <fullName evidence="13">Glyceraldehyde-3-phosphate dehydrogenase</fullName>
        <ecNumber evidence="13">1.2.1.-</ecNumber>
    </recommendedName>
</protein>
<feature type="binding site" evidence="10">
    <location>
        <position position="120"/>
    </location>
    <ligand>
        <name>NAD(+)</name>
        <dbReference type="ChEBI" id="CHEBI:57540"/>
    </ligand>
</feature>
<feature type="binding site" evidence="9">
    <location>
        <position position="234"/>
    </location>
    <ligand>
        <name>D-glyceraldehyde 3-phosphate</name>
        <dbReference type="ChEBI" id="CHEBI:59776"/>
    </ligand>
</feature>
<evidence type="ECO:0000259" key="14">
    <source>
        <dbReference type="SMART" id="SM00846"/>
    </source>
</evidence>
<evidence type="ECO:0000256" key="8">
    <source>
        <dbReference type="PIRSR" id="PIRSR000149-1"/>
    </source>
</evidence>
<keyword evidence="10" id="KW-0520">NAD</keyword>
<dbReference type="PRINTS" id="PR00078">
    <property type="entry name" value="G3PDHDRGNASE"/>
</dbReference>
<evidence type="ECO:0000256" key="13">
    <source>
        <dbReference type="RuleBase" id="RU361160"/>
    </source>
</evidence>
<dbReference type="FunFam" id="3.40.50.720:FF:000001">
    <property type="entry name" value="Glyceraldehyde-3-phosphate dehydrogenase"/>
    <property type="match status" value="1"/>
</dbReference>
<evidence type="ECO:0000256" key="12">
    <source>
        <dbReference type="RuleBase" id="RU000397"/>
    </source>
</evidence>
<dbReference type="SMART" id="SM00846">
    <property type="entry name" value="Gp_dh_N"/>
    <property type="match status" value="1"/>
</dbReference>
<feature type="binding site" evidence="10">
    <location>
        <position position="315"/>
    </location>
    <ligand>
        <name>NAD(+)</name>
        <dbReference type="ChEBI" id="CHEBI:57540"/>
    </ligand>
</feature>
<comment type="pathway">
    <text evidence="2">Carbohydrate degradation; glycolysis; pyruvate from D-glyceraldehyde 3-phosphate: step 1/5.</text>
</comment>
<reference evidence="16" key="2">
    <citation type="submission" date="2021-04" db="EMBL/GenBank/DDBJ databases">
        <title>Complete Genome Sequences of Macrococcus spp. from dog and cattle.</title>
        <authorList>
            <person name="Schwendener S."/>
            <person name="Perreten V."/>
        </authorList>
    </citation>
    <scope>NUCLEOTIDE SEQUENCE</scope>
    <source>
        <strain evidence="16">Epi0143-OL</strain>
    </source>
</reference>
<evidence type="ECO:0000256" key="7">
    <source>
        <dbReference type="ARBA" id="ARBA00047698"/>
    </source>
</evidence>
<dbReference type="EC" id="1.2.1.-" evidence="13"/>
<reference evidence="15 17" key="1">
    <citation type="submission" date="2019-09" db="EMBL/GenBank/DDBJ databases">
        <authorList>
            <person name="Mazhar S."/>
            <person name="Altermann E."/>
            <person name="Hill C."/>
            <person name="Mcauliffe O."/>
        </authorList>
    </citation>
    <scope>NUCLEOTIDE SEQUENCE [LARGE SCALE GENOMIC DNA]</scope>
    <source>
        <strain evidence="15 17">ATCC 51831</strain>
    </source>
</reference>
<dbReference type="NCBIfam" id="TIGR01534">
    <property type="entry name" value="GAPDH-I"/>
    <property type="match status" value="1"/>
</dbReference>
<accession>A0A9Q9BNG7</accession>
<organism evidence="16 18">
    <name type="scientific">Macrococcus equipercicus</name>
    <dbReference type="NCBI Taxonomy" id="69967"/>
    <lineage>
        <taxon>Bacteria</taxon>
        <taxon>Bacillati</taxon>
        <taxon>Bacillota</taxon>
        <taxon>Bacilli</taxon>
        <taxon>Bacillales</taxon>
        <taxon>Staphylococcaceae</taxon>
        <taxon>Macrococcus</taxon>
    </lineage>
</organism>
<dbReference type="GO" id="GO:0051287">
    <property type="term" value="F:NAD binding"/>
    <property type="evidence" value="ECO:0007669"/>
    <property type="project" value="InterPro"/>
</dbReference>
<dbReference type="Pfam" id="PF02800">
    <property type="entry name" value="Gp_dh_C"/>
    <property type="match status" value="1"/>
</dbReference>
<dbReference type="InterPro" id="IPR020830">
    <property type="entry name" value="GlycerAld_3-P_DH_AS"/>
</dbReference>
<dbReference type="InterPro" id="IPR020829">
    <property type="entry name" value="GlycerAld_3-P_DH_cat"/>
</dbReference>
<dbReference type="PANTHER" id="PTHR43148">
    <property type="entry name" value="GLYCERALDEHYDE-3-PHOSPHATE DEHYDROGENASE 2"/>
    <property type="match status" value="1"/>
</dbReference>
<dbReference type="KEGG" id="mequ:KFV11_03080"/>
<dbReference type="InterPro" id="IPR036291">
    <property type="entry name" value="NAD(P)-bd_dom_sf"/>
</dbReference>
<dbReference type="Pfam" id="PF00044">
    <property type="entry name" value="Gp_dh_N"/>
    <property type="match status" value="1"/>
</dbReference>
<dbReference type="EMBL" id="CP073809">
    <property type="protein sequence ID" value="UTH14360.1"/>
    <property type="molecule type" value="Genomic_DNA"/>
</dbReference>
<comment type="similarity">
    <text evidence="3 12">Belongs to the glyceraldehyde-3-phosphate dehydrogenase family.</text>
</comment>
<dbReference type="Proteomes" id="UP001057381">
    <property type="component" value="Chromosome"/>
</dbReference>
<evidence type="ECO:0000313" key="17">
    <source>
        <dbReference type="Proteomes" id="UP000295735"/>
    </source>
</evidence>
<feature type="binding site" evidence="9">
    <location>
        <begin position="211"/>
        <end position="212"/>
    </location>
    <ligand>
        <name>D-glyceraldehyde 3-phosphate</name>
        <dbReference type="ChEBI" id="CHEBI:59776"/>
    </ligand>
</feature>
<dbReference type="EMBL" id="SCWC02000001">
    <property type="protein sequence ID" value="KAA1042499.1"/>
    <property type="molecule type" value="Genomic_DNA"/>
</dbReference>
<evidence type="ECO:0000256" key="11">
    <source>
        <dbReference type="PIRSR" id="PIRSR000149-4"/>
    </source>
</evidence>
<dbReference type="GO" id="GO:0006096">
    <property type="term" value="P:glycolytic process"/>
    <property type="evidence" value="ECO:0007669"/>
    <property type="project" value="UniProtKB-KW"/>
</dbReference>
<comment type="function">
    <text evidence="1">Catalyzes the oxidative phosphorylation of glyceraldehyde 3-phosphate (G3P) to 1,3-bisphosphoglycerate (BPG) using the cofactor NAD. The first reaction step involves the formation of a hemiacetal intermediate between G3P and a cysteine residue, and this hemiacetal intermediate is then oxidized to a thioester, with concomitant reduction of NAD to NADH. The reduced NADH is then exchanged with the second NAD, and the thioester is attacked by a nucleophilic inorganic phosphate to produce BPG.</text>
</comment>